<keyword evidence="2" id="KW-1185">Reference proteome</keyword>
<dbReference type="EMBL" id="CAXJRC010000011">
    <property type="protein sequence ID" value="CAL2106086.1"/>
    <property type="molecule type" value="Genomic_DNA"/>
</dbReference>
<accession>A0ABM9PKB0</accession>
<reference evidence="1 2" key="1">
    <citation type="submission" date="2024-05" db="EMBL/GenBank/DDBJ databases">
        <authorList>
            <person name="Duchaud E."/>
        </authorList>
    </citation>
    <scope>NUCLEOTIDE SEQUENCE [LARGE SCALE GENOMIC DNA]</scope>
    <source>
        <strain evidence="1">Ena-SAMPLE-TAB-13-05-2024-13:56:06:370-140305</strain>
    </source>
</reference>
<protein>
    <submittedName>
        <fullName evidence="1">Uncharacterized protein</fullName>
    </submittedName>
</protein>
<sequence length="39" mass="4992">MTYNNLNDYERYLPTTNTKYTDSYIVFYSIYYFREKWTI</sequence>
<name>A0ABM9PKB0_9FLAO</name>
<evidence type="ECO:0000313" key="1">
    <source>
        <dbReference type="EMBL" id="CAL2106086.1"/>
    </source>
</evidence>
<dbReference type="Proteomes" id="UP001497602">
    <property type="component" value="Unassembled WGS sequence"/>
</dbReference>
<evidence type="ECO:0000313" key="2">
    <source>
        <dbReference type="Proteomes" id="UP001497602"/>
    </source>
</evidence>
<proteinExistence type="predicted"/>
<comment type="caution">
    <text evidence="1">The sequence shown here is derived from an EMBL/GenBank/DDBJ whole genome shotgun (WGS) entry which is preliminary data.</text>
</comment>
<organism evidence="1 2">
    <name type="scientific">Tenacibaculum vairaonense</name>
    <dbReference type="NCBI Taxonomy" id="3137860"/>
    <lineage>
        <taxon>Bacteria</taxon>
        <taxon>Pseudomonadati</taxon>
        <taxon>Bacteroidota</taxon>
        <taxon>Flavobacteriia</taxon>
        <taxon>Flavobacteriales</taxon>
        <taxon>Flavobacteriaceae</taxon>
        <taxon>Tenacibaculum</taxon>
    </lineage>
</organism>
<gene>
    <name evidence="1" type="ORF">T190115A13A_10242</name>
</gene>